<accession>A0A840ENC0</accession>
<evidence type="ECO:0000313" key="1">
    <source>
        <dbReference type="EMBL" id="MBB4119618.1"/>
    </source>
</evidence>
<reference evidence="1 2" key="1">
    <citation type="submission" date="2020-08" db="EMBL/GenBank/DDBJ databases">
        <title>Genomic Encyclopedia of Type Strains, Phase IV (KMG-IV): sequencing the most valuable type-strain genomes for metagenomic binning, comparative biology and taxonomic classification.</title>
        <authorList>
            <person name="Goeker M."/>
        </authorList>
    </citation>
    <scope>NUCLEOTIDE SEQUENCE [LARGE SCALE GENOMIC DNA]</scope>
    <source>
        <strain evidence="1 2">DSM 29568</strain>
    </source>
</reference>
<protein>
    <submittedName>
        <fullName evidence="1">Uncharacterized protein</fullName>
    </submittedName>
</protein>
<dbReference type="RefSeq" id="WP_183477963.1">
    <property type="nucleotide sequence ID" value="NZ_JACIFO010000007.1"/>
</dbReference>
<evidence type="ECO:0000313" key="2">
    <source>
        <dbReference type="Proteomes" id="UP000553034"/>
    </source>
</evidence>
<organism evidence="1 2">
    <name type="scientific">Mesonia hippocampi</name>
    <dbReference type="NCBI Taxonomy" id="1628250"/>
    <lineage>
        <taxon>Bacteria</taxon>
        <taxon>Pseudomonadati</taxon>
        <taxon>Bacteroidota</taxon>
        <taxon>Flavobacteriia</taxon>
        <taxon>Flavobacteriales</taxon>
        <taxon>Flavobacteriaceae</taxon>
        <taxon>Mesonia</taxon>
    </lineage>
</organism>
<gene>
    <name evidence="1" type="ORF">GGR32_001920</name>
</gene>
<name>A0A840ENC0_9FLAO</name>
<keyword evidence="2" id="KW-1185">Reference proteome</keyword>
<comment type="caution">
    <text evidence="1">The sequence shown here is derived from an EMBL/GenBank/DDBJ whole genome shotgun (WGS) entry which is preliminary data.</text>
</comment>
<dbReference type="EMBL" id="JACIFO010000007">
    <property type="protein sequence ID" value="MBB4119618.1"/>
    <property type="molecule type" value="Genomic_DNA"/>
</dbReference>
<sequence length="49" mass="5564">MAELYLNKNPHENANHLTPKKETIAFLLSYSKALHVATHESIAFETIIN</sequence>
<proteinExistence type="predicted"/>
<dbReference type="Proteomes" id="UP000553034">
    <property type="component" value="Unassembled WGS sequence"/>
</dbReference>
<dbReference type="AlphaFoldDB" id="A0A840ENC0"/>